<dbReference type="GO" id="GO:0003887">
    <property type="term" value="F:DNA-directed DNA polymerase activity"/>
    <property type="evidence" value="ECO:0007669"/>
    <property type="project" value="UniProtKB-EC"/>
</dbReference>
<dbReference type="InterPro" id="IPR027417">
    <property type="entry name" value="P-loop_NTPase"/>
</dbReference>
<dbReference type="SUPFAM" id="SSF52540">
    <property type="entry name" value="P-loop containing nucleoside triphosphate hydrolases"/>
    <property type="match status" value="1"/>
</dbReference>
<dbReference type="Gene3D" id="3.40.50.300">
    <property type="entry name" value="P-loop containing nucleotide triphosphate hydrolases"/>
    <property type="match status" value="1"/>
</dbReference>
<accession>A0A160SWN2</accession>
<proteinExistence type="predicted"/>
<dbReference type="Proteomes" id="UP000243633">
    <property type="component" value="Chromosome 1"/>
</dbReference>
<gene>
    <name evidence="1" type="primary">holA</name>
    <name evidence="1" type="ORF">BTSPAZIEG_0297B</name>
</gene>
<keyword evidence="2" id="KW-1185">Reference proteome</keyword>
<keyword evidence="1" id="KW-0548">Nucleotidyltransferase</keyword>
<organism evidence="1 2">
    <name type="scientific">Buchnera aphidicola subsp. Tuberolachnus salignus</name>
    <dbReference type="NCBI Taxonomy" id="98804"/>
    <lineage>
        <taxon>Bacteria</taxon>
        <taxon>Pseudomonadati</taxon>
        <taxon>Pseudomonadota</taxon>
        <taxon>Gammaproteobacteria</taxon>
        <taxon>Enterobacterales</taxon>
        <taxon>Erwiniaceae</taxon>
        <taxon>Buchnera</taxon>
    </lineage>
</organism>
<sequence length="315" mass="38693">MFIYILINNNDIFLQENIKNILKIEKNNNFFYYIYVSINKISDWSIIFQECSMKNFFFKKIILIITILEKKITIQLKKYFKKLFQILTKNIKIIFKFSQLKYSKNYKNIFKKYFLNNFLIIYDKKENLRNQENWINIKIKKISQFIDTKLSNFLLTQNTLNILEIFITLNNLFIIYPKKKITFEKFKKYQKKNNKFELYHWIYSIILGKKQHSIFILKNLKKYNIPLKNIIQCFKNFIITILKIKNKEITLLNYSQFFIFNTHINFKKIYDFSIKNNIQKIYSSIKLLKIIDYYITINKISNIWIYLQILSITLY</sequence>
<dbReference type="AlphaFoldDB" id="A0A160SWN2"/>
<evidence type="ECO:0000313" key="1">
    <source>
        <dbReference type="EMBL" id="CUR53262.1"/>
    </source>
</evidence>
<evidence type="ECO:0000313" key="2">
    <source>
        <dbReference type="Proteomes" id="UP000243633"/>
    </source>
</evidence>
<protein>
    <submittedName>
        <fullName evidence="1">DNA polymerase III subunit delta, partial</fullName>
        <ecNumber evidence="1">2.7.7.7</ecNumber>
    </submittedName>
</protein>
<dbReference type="STRING" id="98804.BTSPAZIEG_0297B"/>
<keyword evidence="1" id="KW-0808">Transferase</keyword>
<name>A0A160SWN2_BUCTT</name>
<dbReference type="PATRIC" id="fig|98804.3.peg.280"/>
<dbReference type="EC" id="2.7.7.7" evidence="1"/>
<dbReference type="EMBL" id="LN890285">
    <property type="protein sequence ID" value="CUR53262.1"/>
    <property type="molecule type" value="Genomic_DNA"/>
</dbReference>
<reference evidence="2" key="1">
    <citation type="submission" date="2015-10" db="EMBL/GenBank/DDBJ databases">
        <authorList>
            <person name="Manzano-Marin A."/>
            <person name="Manzano-Marin A."/>
        </authorList>
    </citation>
    <scope>NUCLEOTIDE SEQUENCE [LARGE SCALE GENOMIC DNA]</scope>
    <source>
        <strain evidence="2">BTs</strain>
    </source>
</reference>